<dbReference type="AlphaFoldDB" id="A0AA36NJ40"/>
<comment type="caution">
    <text evidence="3">The sequence shown here is derived from an EMBL/GenBank/DDBJ whole genome shotgun (WGS) entry which is preliminary data.</text>
</comment>
<organism evidence="3 4">
    <name type="scientific">Effrenium voratum</name>
    <dbReference type="NCBI Taxonomy" id="2562239"/>
    <lineage>
        <taxon>Eukaryota</taxon>
        <taxon>Sar</taxon>
        <taxon>Alveolata</taxon>
        <taxon>Dinophyceae</taxon>
        <taxon>Suessiales</taxon>
        <taxon>Symbiodiniaceae</taxon>
        <taxon>Effrenium</taxon>
    </lineage>
</organism>
<evidence type="ECO:0000256" key="2">
    <source>
        <dbReference type="SAM" id="Phobius"/>
    </source>
</evidence>
<accession>A0AA36NJ40</accession>
<evidence type="ECO:0000313" key="3">
    <source>
        <dbReference type="EMBL" id="CAJ1404273.1"/>
    </source>
</evidence>
<keyword evidence="2" id="KW-1133">Transmembrane helix</keyword>
<proteinExistence type="predicted"/>
<dbReference type="EMBL" id="CAUJNA010003533">
    <property type="protein sequence ID" value="CAJ1404273.1"/>
    <property type="molecule type" value="Genomic_DNA"/>
</dbReference>
<keyword evidence="4" id="KW-1185">Reference proteome</keyword>
<keyword evidence="2" id="KW-0472">Membrane</keyword>
<dbReference type="Proteomes" id="UP001178507">
    <property type="component" value="Unassembled WGS sequence"/>
</dbReference>
<feature type="region of interest" description="Disordered" evidence="1">
    <location>
        <begin position="307"/>
        <end position="363"/>
    </location>
</feature>
<gene>
    <name evidence="3" type="ORF">EVOR1521_LOCUS26749</name>
</gene>
<feature type="transmembrane region" description="Helical" evidence="2">
    <location>
        <begin position="70"/>
        <end position="89"/>
    </location>
</feature>
<name>A0AA36NJ40_9DINO</name>
<protein>
    <submittedName>
        <fullName evidence="3">Uncharacterized protein</fullName>
    </submittedName>
</protein>
<keyword evidence="2" id="KW-0812">Transmembrane</keyword>
<reference evidence="3" key="1">
    <citation type="submission" date="2023-08" db="EMBL/GenBank/DDBJ databases">
        <authorList>
            <person name="Chen Y."/>
            <person name="Shah S."/>
            <person name="Dougan E. K."/>
            <person name="Thang M."/>
            <person name="Chan C."/>
        </authorList>
    </citation>
    <scope>NUCLEOTIDE SEQUENCE</scope>
</reference>
<feature type="compositionally biased region" description="Basic and acidic residues" evidence="1">
    <location>
        <begin position="349"/>
        <end position="363"/>
    </location>
</feature>
<evidence type="ECO:0000313" key="4">
    <source>
        <dbReference type="Proteomes" id="UP001178507"/>
    </source>
</evidence>
<sequence>MWPDELHAVLMVASIWAVSATQIFPSWRHLACLVMGQCFLSFALSAAEVSSAYVESLDFPMDSPTVRFDLVIFNIALLIIGTTVALGSLGPEKDGKRDTEGLSLASALHSQAFEDDLERRKRAVLTALCDTVLTTNAHFAVTCSNENADKLFKRPMLHEIFTDYLKDNAEKVKFLSSMKKQFPEDDSLSDGPKRLRVTMRDAQGKPFEADVVVSDASTNVRTGKISKLMVGMHVRPEFRSQILAEAKRRWSKGASDGVQPLAAAGDVLGLEKERAGAAKGAEEQRIQQELSQELLSVYTDLLRRCDGAGGPDRSAQSALESGGPPKIRLHRSNYESFRQRGSGLGNTRPKAERAVERGLRSRT</sequence>
<evidence type="ECO:0000256" key="1">
    <source>
        <dbReference type="SAM" id="MobiDB-lite"/>
    </source>
</evidence>